<dbReference type="GO" id="GO:0008202">
    <property type="term" value="P:steroid metabolic process"/>
    <property type="evidence" value="ECO:0007669"/>
    <property type="project" value="TreeGrafter"/>
</dbReference>
<keyword evidence="4" id="KW-1133">Transmembrane helix</keyword>
<dbReference type="GO" id="GO:0000246">
    <property type="term" value="F:Delta24(24-1) sterol reductase activity"/>
    <property type="evidence" value="ECO:0007669"/>
    <property type="project" value="TreeGrafter"/>
</dbReference>
<dbReference type="GO" id="GO:0016020">
    <property type="term" value="C:membrane"/>
    <property type="evidence" value="ECO:0007669"/>
    <property type="project" value="UniProtKB-SubCell"/>
</dbReference>
<comment type="subcellular location">
    <subcellularLocation>
        <location evidence="1">Membrane</location>
        <topology evidence="1">Single-pass membrane protein</topology>
    </subcellularLocation>
</comment>
<dbReference type="FunFam" id="3.30.465.10:FF:000031">
    <property type="entry name" value="FAD binding domain protein"/>
    <property type="match status" value="1"/>
</dbReference>
<dbReference type="InterPro" id="IPR040165">
    <property type="entry name" value="Diminuto-like"/>
</dbReference>
<dbReference type="GO" id="GO:0050614">
    <property type="term" value="F:Delta24-sterol reductase activity"/>
    <property type="evidence" value="ECO:0007669"/>
    <property type="project" value="UniProtKB-EC"/>
</dbReference>
<protein>
    <recommendedName>
        <fullName evidence="2">Delta(24)-sterol reductase</fullName>
        <ecNumber evidence="2">1.3.1.72</ecNumber>
    </recommendedName>
</protein>
<evidence type="ECO:0000256" key="1">
    <source>
        <dbReference type="ARBA" id="ARBA00004167"/>
    </source>
</evidence>
<dbReference type="InterPro" id="IPR036318">
    <property type="entry name" value="FAD-bd_PCMH-like_sf"/>
</dbReference>
<dbReference type="Gene3D" id="3.30.465.10">
    <property type="match status" value="1"/>
</dbReference>
<dbReference type="InterPro" id="IPR006094">
    <property type="entry name" value="Oxid_FAD_bind_N"/>
</dbReference>
<gene>
    <name evidence="8" type="ORF">Bfra_011535</name>
</gene>
<dbReference type="PANTHER" id="PTHR10801:SF10">
    <property type="entry name" value="FAD BINDING DOMAIN PROTEIN (AFU_ORTHOLOGUE AFUA_6G14300)"/>
    <property type="match status" value="1"/>
</dbReference>
<sequence length="540" mass="62024">MVLPADKPRLGVLTSFLIFWELLTTTSNNYNKYNINRMDHHEKAVKAVAASVRAFFARKESFRIYHGSTNSTRPKHQNRLVDISSLNNVLNIDSIARTALVEPNVPMDRFIEATLKHGLIPPVVMEFPGITVGGGYAGSAGESSSFKHGYFDQTINSVEMVLANGEVIKTSRSQNADLFKGAAGAMGTLGIATLIELQLIPAKRFVQLTYERKSSVHETIEGVKKEIGNSTNDYVDGILFSKDFGVVMTGKLTDDKPATMKEQSFSHARDPWFHLHIQERMNSESQKSCVDYIPLGEYLFRWDRGGFWMGHQAFQYFPFVPFNRWSRWFLDDFMHTRMLYRALHGTGHSFEHIVQDLSLPYSTAEEFIDYSAAELNIWPLWLCPLREIQAPTFHPSTTLPGSSNDAKPMLNIGLWGPGSKNRGEFFRQNRQLEKKLADLGGFKVLYSHTYYTETEFWELYDRKWYENLRSKYSATSLPTVYDKVKVDMSKFSGVKLSWYEWIMKLWPVAGLVGIRSAIRSRDYLLHRKPLWRERMTIQKP</sequence>
<dbReference type="InterPro" id="IPR016169">
    <property type="entry name" value="FAD-bd_PCMH_sub2"/>
</dbReference>
<keyword evidence="5" id="KW-0472">Membrane</keyword>
<keyword evidence="3" id="KW-0812">Transmembrane</keyword>
<evidence type="ECO:0000313" key="9">
    <source>
        <dbReference type="Proteomes" id="UP000531561"/>
    </source>
</evidence>
<dbReference type="GeneID" id="59265554"/>
<dbReference type="RefSeq" id="XP_037194719.1">
    <property type="nucleotide sequence ID" value="XM_037341862.1"/>
</dbReference>
<dbReference type="Proteomes" id="UP000531561">
    <property type="component" value="Unassembled WGS sequence"/>
</dbReference>
<proteinExistence type="predicted"/>
<feature type="signal peptide" evidence="6">
    <location>
        <begin position="1"/>
        <end position="27"/>
    </location>
</feature>
<dbReference type="GO" id="GO:0071949">
    <property type="term" value="F:FAD binding"/>
    <property type="evidence" value="ECO:0007669"/>
    <property type="project" value="InterPro"/>
</dbReference>
<keyword evidence="9" id="KW-1185">Reference proteome</keyword>
<dbReference type="PROSITE" id="PS51387">
    <property type="entry name" value="FAD_PCMH"/>
    <property type="match status" value="1"/>
</dbReference>
<evidence type="ECO:0000259" key="7">
    <source>
        <dbReference type="PROSITE" id="PS51387"/>
    </source>
</evidence>
<dbReference type="InterPro" id="IPR016166">
    <property type="entry name" value="FAD-bd_PCMH"/>
</dbReference>
<accession>A0A8H6AY50</accession>
<dbReference type="AlphaFoldDB" id="A0A8H6AY50"/>
<dbReference type="SUPFAM" id="SSF56176">
    <property type="entry name" value="FAD-binding/transporter-associated domain-like"/>
    <property type="match status" value="1"/>
</dbReference>
<dbReference type="GO" id="GO:0005737">
    <property type="term" value="C:cytoplasm"/>
    <property type="evidence" value="ECO:0007669"/>
    <property type="project" value="TreeGrafter"/>
</dbReference>
<reference evidence="8 9" key="1">
    <citation type="journal article" date="2020" name="Phytopathology">
        <title>A high-quality genome resource of Botrytis fragariae, a new and rapidly spreading fungal pathogen causing strawberry gray mold in the U.S.A.</title>
        <authorList>
            <person name="Wu Y."/>
            <person name="Saski C.A."/>
            <person name="Schnabel G."/>
            <person name="Xiao S."/>
            <person name="Hu M."/>
        </authorList>
    </citation>
    <scope>NUCLEOTIDE SEQUENCE [LARGE SCALE GENOMIC DNA]</scope>
    <source>
        <strain evidence="8 9">BVB16</strain>
    </source>
</reference>
<evidence type="ECO:0000313" key="8">
    <source>
        <dbReference type="EMBL" id="KAF5875773.1"/>
    </source>
</evidence>
<evidence type="ECO:0000256" key="3">
    <source>
        <dbReference type="ARBA" id="ARBA00022692"/>
    </source>
</evidence>
<feature type="domain" description="FAD-binding PCMH-type" evidence="7">
    <location>
        <begin position="25"/>
        <end position="202"/>
    </location>
</feature>
<comment type="caution">
    <text evidence="8">The sequence shown here is derived from an EMBL/GenBank/DDBJ whole genome shotgun (WGS) entry which is preliminary data.</text>
</comment>
<evidence type="ECO:0000256" key="4">
    <source>
        <dbReference type="ARBA" id="ARBA00022989"/>
    </source>
</evidence>
<organism evidence="8 9">
    <name type="scientific">Botrytis fragariae</name>
    <dbReference type="NCBI Taxonomy" id="1964551"/>
    <lineage>
        <taxon>Eukaryota</taxon>
        <taxon>Fungi</taxon>
        <taxon>Dikarya</taxon>
        <taxon>Ascomycota</taxon>
        <taxon>Pezizomycotina</taxon>
        <taxon>Leotiomycetes</taxon>
        <taxon>Helotiales</taxon>
        <taxon>Sclerotiniaceae</taxon>
        <taxon>Botrytis</taxon>
    </lineage>
</organism>
<keyword evidence="6" id="KW-0732">Signal</keyword>
<feature type="chain" id="PRO_5034742260" description="Delta(24)-sterol reductase" evidence="6">
    <location>
        <begin position="28"/>
        <end position="540"/>
    </location>
</feature>
<dbReference type="EC" id="1.3.1.72" evidence="2"/>
<evidence type="ECO:0000256" key="2">
    <source>
        <dbReference type="ARBA" id="ARBA00012405"/>
    </source>
</evidence>
<evidence type="ECO:0000256" key="6">
    <source>
        <dbReference type="SAM" id="SignalP"/>
    </source>
</evidence>
<dbReference type="OrthoDB" id="415825at2759"/>
<dbReference type="PANTHER" id="PTHR10801">
    <property type="entry name" value="24-DEHYDROCHOLESTEROL REDUCTASE"/>
    <property type="match status" value="1"/>
</dbReference>
<evidence type="ECO:0000256" key="5">
    <source>
        <dbReference type="ARBA" id="ARBA00023136"/>
    </source>
</evidence>
<name>A0A8H6AY50_9HELO</name>
<dbReference type="EMBL" id="JABFCT010000005">
    <property type="protein sequence ID" value="KAF5875773.1"/>
    <property type="molecule type" value="Genomic_DNA"/>
</dbReference>
<dbReference type="Pfam" id="PF01565">
    <property type="entry name" value="FAD_binding_4"/>
    <property type="match status" value="1"/>
</dbReference>